<dbReference type="PANTHER" id="PTHR43135:SF3">
    <property type="entry name" value="ALPHA-D-RIBOSE 1-METHYLPHOSPHONATE 5-TRIPHOSPHATE DIPHOSPHATASE"/>
    <property type="match status" value="1"/>
</dbReference>
<evidence type="ECO:0000259" key="1">
    <source>
        <dbReference type="Pfam" id="PF01979"/>
    </source>
</evidence>
<evidence type="ECO:0000313" key="2">
    <source>
        <dbReference type="EMBL" id="RVX69721.1"/>
    </source>
</evidence>
<accession>A0A438N1X1</accession>
<evidence type="ECO:0000313" key="3">
    <source>
        <dbReference type="Proteomes" id="UP000288859"/>
    </source>
</evidence>
<organism evidence="2 3">
    <name type="scientific">Exophiala mesophila</name>
    <name type="common">Black yeast-like fungus</name>
    <dbReference type="NCBI Taxonomy" id="212818"/>
    <lineage>
        <taxon>Eukaryota</taxon>
        <taxon>Fungi</taxon>
        <taxon>Dikarya</taxon>
        <taxon>Ascomycota</taxon>
        <taxon>Pezizomycotina</taxon>
        <taxon>Eurotiomycetes</taxon>
        <taxon>Chaetothyriomycetidae</taxon>
        <taxon>Chaetothyriales</taxon>
        <taxon>Herpotrichiellaceae</taxon>
        <taxon>Exophiala</taxon>
    </lineage>
</organism>
<dbReference type="Proteomes" id="UP000288859">
    <property type="component" value="Unassembled WGS sequence"/>
</dbReference>
<dbReference type="OrthoDB" id="5595695at2759"/>
<dbReference type="SUPFAM" id="SSF51338">
    <property type="entry name" value="Composite domain of metallo-dependent hydrolases"/>
    <property type="match status" value="1"/>
</dbReference>
<dbReference type="SUPFAM" id="SSF51556">
    <property type="entry name" value="Metallo-dependent hydrolases"/>
    <property type="match status" value="1"/>
</dbReference>
<protein>
    <recommendedName>
        <fullName evidence="1">Amidohydrolase-related domain-containing protein</fullName>
    </recommendedName>
</protein>
<reference evidence="2 3" key="1">
    <citation type="submission" date="2017-03" db="EMBL/GenBank/DDBJ databases">
        <title>Genomes of endolithic fungi from Antarctica.</title>
        <authorList>
            <person name="Coleine C."/>
            <person name="Masonjones S."/>
            <person name="Stajich J.E."/>
        </authorList>
    </citation>
    <scope>NUCLEOTIDE SEQUENCE [LARGE SCALE GENOMIC DNA]</scope>
    <source>
        <strain evidence="2 3">CCFEE 6314</strain>
    </source>
</reference>
<dbReference type="InterPro" id="IPR051781">
    <property type="entry name" value="Metallo-dep_Hydrolase"/>
</dbReference>
<dbReference type="Pfam" id="PF01979">
    <property type="entry name" value="Amidohydro_1"/>
    <property type="match status" value="1"/>
</dbReference>
<dbReference type="InterPro" id="IPR011059">
    <property type="entry name" value="Metal-dep_hydrolase_composite"/>
</dbReference>
<name>A0A438N1X1_EXOME</name>
<dbReference type="Gene3D" id="1.20.58.520">
    <property type="entry name" value="Amidohydrolase"/>
    <property type="match status" value="1"/>
</dbReference>
<comment type="caution">
    <text evidence="2">The sequence shown here is derived from an EMBL/GenBank/DDBJ whole genome shotgun (WGS) entry which is preliminary data.</text>
</comment>
<dbReference type="InterPro" id="IPR032466">
    <property type="entry name" value="Metal_Hydrolase"/>
</dbReference>
<dbReference type="EMBL" id="NAJM01000027">
    <property type="protein sequence ID" value="RVX69721.1"/>
    <property type="molecule type" value="Genomic_DNA"/>
</dbReference>
<dbReference type="Gene3D" id="3.40.50.10910">
    <property type="entry name" value="Amidohydrolase"/>
    <property type="match status" value="1"/>
</dbReference>
<dbReference type="InterPro" id="IPR006680">
    <property type="entry name" value="Amidohydro-rel"/>
</dbReference>
<gene>
    <name evidence="2" type="ORF">B0A52_06365</name>
</gene>
<dbReference type="PANTHER" id="PTHR43135">
    <property type="entry name" value="ALPHA-D-RIBOSE 1-METHYLPHOSPHONATE 5-TRIPHOSPHATE DIPHOSPHATASE"/>
    <property type="match status" value="1"/>
</dbReference>
<dbReference type="AlphaFoldDB" id="A0A438N1X1"/>
<proteinExistence type="predicted"/>
<sequence>MAPTIIHSVTLFDGKDVQPNATVVFDPSTGLITSVSSQAPSNIEGATVIDGQGHTLLPGLIDSHIHLHGLHLPPGTDESQILRAPLFSGVTTVLDMHSDIESVNKWRNRVTQEVSQAKFSGGTVSFPDIKTALYGATIAGGWPKPVVLGHNPTEALQEYVKSFPNVTVENAEAFVKQHKADGADYIKLMQENCCSLAMPTDSIPVATLELQTAVVKAAKAEGFPVVGHALSVDMTEIVLKSGADGLTHTFVDQPPPDSIIDLYKKTNAFVIPTLVIVSSLTSEAPEYREKFSEIASKRGLVDEFTRQNMLLTLGMKAPESKVEYAFQSVTKLKQAGIDIVAGTDAAPGLPGAAIGPSLWQELAMYVEKCGLTITEALTSATATPARRFGFNDRGVVAQGKRADLVLVKGDVTQDLQALYTGEGIVGVWKQGLKAAAST</sequence>
<dbReference type="Gene3D" id="3.30.110.90">
    <property type="entry name" value="Amidohydrolase"/>
    <property type="match status" value="1"/>
</dbReference>
<dbReference type="GO" id="GO:0016810">
    <property type="term" value="F:hydrolase activity, acting on carbon-nitrogen (but not peptide) bonds"/>
    <property type="evidence" value="ECO:0007669"/>
    <property type="project" value="InterPro"/>
</dbReference>
<feature type="domain" description="Amidohydrolase-related" evidence="1">
    <location>
        <begin position="55"/>
        <end position="431"/>
    </location>
</feature>
<dbReference type="Gene3D" id="2.30.40.10">
    <property type="entry name" value="Urease, subunit C, domain 1"/>
    <property type="match status" value="1"/>
</dbReference>